<sequence length="161" mass="17871">MPNKCMRILIADEHPSQRLQLEKMLNALGYYRIAPVDNFDDLQRLVQCALQPFNLLIGNIDLASHAGVDLARFCRVSTQIQHALLYHSQHLKVPAVAQSERKAVSISLPKVPDSEALESFMSIIDLPVVVGQVALPPGLSGHSAYPRQRLNFAQTVFSRSS</sequence>
<evidence type="ECO:0000313" key="3">
    <source>
        <dbReference type="EMBL" id="MFK5733592.1"/>
    </source>
</evidence>
<dbReference type="EMBL" id="JAHWXS010000007">
    <property type="protein sequence ID" value="MFK5733592.1"/>
    <property type="molecule type" value="Genomic_DNA"/>
</dbReference>
<dbReference type="EMBL" id="JABWRE020000001">
    <property type="protein sequence ID" value="MBV4535282.1"/>
    <property type="molecule type" value="Genomic_DNA"/>
</dbReference>
<dbReference type="GO" id="GO:0016301">
    <property type="term" value="F:kinase activity"/>
    <property type="evidence" value="ECO:0007669"/>
    <property type="project" value="UniProtKB-KW"/>
</dbReference>
<reference evidence="3 4" key="1">
    <citation type="journal article" date="2012" name="Plant Soil">
        <title>Screening of plant growth-promoting traits in arsenic-resistant bacteria isolated from the rhizosphere of soybean plants from Argentinean agricultural soil.</title>
        <authorList>
            <person name="Wevar Oller A.L."/>
            <person name="Talano M.A."/>
            <person name="Agostini E."/>
        </authorList>
    </citation>
    <scope>NUCLEOTIDE SEQUENCE [LARGE SCALE GENOMIC DNA]</scope>
    <source>
        <strain evidence="3 4">AW4</strain>
    </source>
</reference>
<dbReference type="AlphaFoldDB" id="A0A923G062"/>
<gene>
    <name evidence="2" type="ORF">HU737_004735</name>
    <name evidence="1" type="ORF">HU737_15705</name>
    <name evidence="3" type="ORF">KW869_08615</name>
</gene>
<evidence type="ECO:0000313" key="2">
    <source>
        <dbReference type="EMBL" id="MBV4535282.1"/>
    </source>
</evidence>
<keyword evidence="1" id="KW-0418">Kinase</keyword>
<reference evidence="2" key="4">
    <citation type="submission" date="2021-06" db="EMBL/GenBank/DDBJ databases">
        <title>Updating the genus Pseudomonas: Description of 43 new species and partition of the Pseudomonas putida group.</title>
        <authorList>
            <person name="Girard L."/>
            <person name="Lood C."/>
            <person name="Vandamme P."/>
            <person name="Rokni-Zadeh H."/>
            <person name="Van Noort V."/>
            <person name="Hofte M."/>
            <person name="Lavigne R."/>
            <person name="De Mot R."/>
        </authorList>
    </citation>
    <scope>NUCLEOTIDE SEQUENCE</scope>
    <source>
        <strain evidence="2">SWRI10</strain>
    </source>
</reference>
<proteinExistence type="predicted"/>
<reference evidence="1" key="3">
    <citation type="submission" date="2020-07" db="EMBL/GenBank/DDBJ databases">
        <authorList>
            <person name="Lood C."/>
            <person name="Girard L."/>
        </authorList>
    </citation>
    <scope>NUCLEOTIDE SEQUENCE</scope>
    <source>
        <strain evidence="1">SWRI10</strain>
    </source>
</reference>
<accession>A0A923G062</accession>
<dbReference type="Gene3D" id="3.40.50.2300">
    <property type="match status" value="1"/>
</dbReference>
<keyword evidence="4" id="KW-1185">Reference proteome</keyword>
<dbReference type="RefSeq" id="WP_186555689.1">
    <property type="nucleotide sequence ID" value="NZ_JABWRE020000001.1"/>
</dbReference>
<dbReference type="InterPro" id="IPR011006">
    <property type="entry name" value="CheY-like_superfamily"/>
</dbReference>
<reference evidence="1" key="2">
    <citation type="journal article" date="2020" name="Microorganisms">
        <title>Reliable Identification of Environmental Pseudomonas Isolates Using the rpoD Gene.</title>
        <authorList>
            <consortium name="The Broad Institute Genome Sequencing Platform"/>
            <person name="Girard L."/>
            <person name="Lood C."/>
            <person name="Rokni-Zadeh H."/>
            <person name="van Noort V."/>
            <person name="Lavigne R."/>
            <person name="De Mot R."/>
        </authorList>
    </citation>
    <scope>NUCLEOTIDE SEQUENCE</scope>
    <source>
        <strain evidence="1">SWRI10</strain>
    </source>
</reference>
<dbReference type="Proteomes" id="UP001621534">
    <property type="component" value="Unassembled WGS sequence"/>
</dbReference>
<protein>
    <submittedName>
        <fullName evidence="1">Histidine kinase</fullName>
    </submittedName>
</protein>
<comment type="caution">
    <text evidence="1">The sequence shown here is derived from an EMBL/GenBank/DDBJ whole genome shotgun (WGS) entry which is preliminary data.</text>
</comment>
<evidence type="ECO:0000313" key="1">
    <source>
        <dbReference type="EMBL" id="MBC3442136.1"/>
    </source>
</evidence>
<organism evidence="1">
    <name type="scientific">Pseudomonas urmiensis</name>
    <dbReference type="NCBI Taxonomy" id="2745493"/>
    <lineage>
        <taxon>Bacteria</taxon>
        <taxon>Pseudomonadati</taxon>
        <taxon>Pseudomonadota</taxon>
        <taxon>Gammaproteobacteria</taxon>
        <taxon>Pseudomonadales</taxon>
        <taxon>Pseudomonadaceae</taxon>
        <taxon>Pseudomonas</taxon>
    </lineage>
</organism>
<dbReference type="EMBL" id="JABWRE010000011">
    <property type="protein sequence ID" value="MBC3442136.1"/>
    <property type="molecule type" value="Genomic_DNA"/>
</dbReference>
<evidence type="ECO:0000313" key="4">
    <source>
        <dbReference type="Proteomes" id="UP001621534"/>
    </source>
</evidence>
<keyword evidence="1" id="KW-0808">Transferase</keyword>
<dbReference type="Proteomes" id="UP000599879">
    <property type="component" value="Unassembled WGS sequence"/>
</dbReference>
<dbReference type="SUPFAM" id="SSF52172">
    <property type="entry name" value="CheY-like"/>
    <property type="match status" value="1"/>
</dbReference>
<reference evidence="3" key="5">
    <citation type="submission" date="2021-07" db="EMBL/GenBank/DDBJ databases">
        <authorList>
            <person name="Wevar Oller A.L."/>
            <person name="Talano M.A."/>
            <person name="Torres Tejerizo G.A."/>
            <person name="Agostini E."/>
        </authorList>
    </citation>
    <scope>NUCLEOTIDE SEQUENCE</scope>
    <source>
        <strain evidence="3">AW4</strain>
    </source>
</reference>
<name>A0A923G062_9PSED</name>